<comment type="caution">
    <text evidence="1">The sequence shown here is derived from an EMBL/GenBank/DDBJ whole genome shotgun (WGS) entry which is preliminary data.</text>
</comment>
<reference evidence="1 2" key="1">
    <citation type="submission" date="2019-01" db="EMBL/GenBank/DDBJ databases">
        <authorList>
            <person name="Chen W.-M."/>
        </authorList>
    </citation>
    <scope>NUCLEOTIDE SEQUENCE [LARGE SCALE GENOMIC DNA]</scope>
    <source>
        <strain evidence="1 2">CCP-7</strain>
    </source>
</reference>
<dbReference type="RefSeq" id="WP_127742560.1">
    <property type="nucleotide sequence ID" value="NZ_SACN01000001.1"/>
</dbReference>
<dbReference type="AlphaFoldDB" id="A0A437M7V4"/>
<evidence type="ECO:0008006" key="3">
    <source>
        <dbReference type="Google" id="ProtNLM"/>
    </source>
</evidence>
<evidence type="ECO:0000313" key="1">
    <source>
        <dbReference type="EMBL" id="RVT93693.1"/>
    </source>
</evidence>
<sequence>MSIPNDPDFVLVRMGNGATPTEVFEILCGITSVNINKTANTTDRFTQDCEKPGQVPVRTVRVNGKQLDVSGSGLVNVDQIEDFEAALGIRKNYKTELYKRDGSDEGVLLGHYEHQGVMTSQNMSLTDQGDSSGEVAIASHGGWEWVPAS</sequence>
<keyword evidence="2" id="KW-1185">Reference proteome</keyword>
<evidence type="ECO:0000313" key="2">
    <source>
        <dbReference type="Proteomes" id="UP000282971"/>
    </source>
</evidence>
<dbReference type="EMBL" id="SACN01000001">
    <property type="protein sequence ID" value="RVT93693.1"/>
    <property type="molecule type" value="Genomic_DNA"/>
</dbReference>
<accession>A0A437M7V4</accession>
<name>A0A437M7V4_9SPHN</name>
<gene>
    <name evidence="1" type="ORF">EOD43_07450</name>
</gene>
<dbReference type="Proteomes" id="UP000282971">
    <property type="component" value="Unassembled WGS sequence"/>
</dbReference>
<dbReference type="OrthoDB" id="7375409at2"/>
<protein>
    <recommendedName>
        <fullName evidence="3">Phage tail protein</fullName>
    </recommendedName>
</protein>
<proteinExistence type="predicted"/>
<organism evidence="1 2">
    <name type="scientific">Sphingomonas crocodyli</name>
    <dbReference type="NCBI Taxonomy" id="1979270"/>
    <lineage>
        <taxon>Bacteria</taxon>
        <taxon>Pseudomonadati</taxon>
        <taxon>Pseudomonadota</taxon>
        <taxon>Alphaproteobacteria</taxon>
        <taxon>Sphingomonadales</taxon>
        <taxon>Sphingomonadaceae</taxon>
        <taxon>Sphingomonas</taxon>
    </lineage>
</organism>